<evidence type="ECO:0000256" key="7">
    <source>
        <dbReference type="SAM" id="MobiDB-lite"/>
    </source>
</evidence>
<dbReference type="AlphaFoldDB" id="M9M1Y6"/>
<dbReference type="GO" id="GO:0008270">
    <property type="term" value="F:zinc ion binding"/>
    <property type="evidence" value="ECO:0007669"/>
    <property type="project" value="UniProtKB-KW"/>
</dbReference>
<feature type="compositionally biased region" description="Basic and acidic residues" evidence="7">
    <location>
        <begin position="30"/>
        <end position="44"/>
    </location>
</feature>
<dbReference type="OrthoDB" id="282152at2759"/>
<dbReference type="GO" id="GO:0003676">
    <property type="term" value="F:nucleic acid binding"/>
    <property type="evidence" value="ECO:0007669"/>
    <property type="project" value="InterPro"/>
</dbReference>
<dbReference type="GO" id="GO:0005794">
    <property type="term" value="C:Golgi apparatus"/>
    <property type="evidence" value="ECO:0007669"/>
    <property type="project" value="TreeGrafter"/>
</dbReference>
<dbReference type="Gene3D" id="2.20.25.10">
    <property type="match status" value="1"/>
</dbReference>
<accession>M9M1Y6</accession>
<keyword evidence="4" id="KW-0862">Zinc</keyword>
<protein>
    <recommendedName>
        <fullName evidence="1">DNA-directed RNA polymerase III subunit RPC10</fullName>
    </recommendedName>
    <alternativeName>
        <fullName evidence="5">RNA polymerase III subunit C11</fullName>
    </alternativeName>
</protein>
<dbReference type="GO" id="GO:0007030">
    <property type="term" value="P:Golgi organization"/>
    <property type="evidence" value="ECO:0007669"/>
    <property type="project" value="TreeGrafter"/>
</dbReference>
<dbReference type="InterPro" id="IPR001222">
    <property type="entry name" value="Znf_TFIIS"/>
</dbReference>
<dbReference type="STRING" id="1151754.M9M1Y6"/>
<evidence type="ECO:0000313" key="10">
    <source>
        <dbReference type="Proteomes" id="UP000011976"/>
    </source>
</evidence>
<organism evidence="9 10">
    <name type="scientific">Pseudozyma antarctica (strain T-34)</name>
    <name type="common">Yeast</name>
    <name type="synonym">Candida antarctica</name>
    <dbReference type="NCBI Taxonomy" id="1151754"/>
    <lineage>
        <taxon>Eukaryota</taxon>
        <taxon>Fungi</taxon>
        <taxon>Dikarya</taxon>
        <taxon>Basidiomycota</taxon>
        <taxon>Ustilaginomycotina</taxon>
        <taxon>Ustilaginomycetes</taxon>
        <taxon>Ustilaginales</taxon>
        <taxon>Ustilaginaceae</taxon>
        <taxon>Moesziomyces</taxon>
    </lineage>
</organism>
<evidence type="ECO:0000259" key="8">
    <source>
        <dbReference type="PROSITE" id="PS51133"/>
    </source>
</evidence>
<dbReference type="Pfam" id="PF05742">
    <property type="entry name" value="TANGO2"/>
    <property type="match status" value="1"/>
</dbReference>
<dbReference type="InterPro" id="IPR001529">
    <property type="entry name" value="Zn_ribbon_RPB9"/>
</dbReference>
<feature type="region of interest" description="Disordered" evidence="7">
    <location>
        <begin position="30"/>
        <end position="70"/>
    </location>
</feature>
<dbReference type="SMART" id="SM00440">
    <property type="entry name" value="ZnF_C2C2"/>
    <property type="match status" value="1"/>
</dbReference>
<dbReference type="EMBL" id="DF196793">
    <property type="protein sequence ID" value="GAC77719.1"/>
    <property type="molecule type" value="Genomic_DNA"/>
</dbReference>
<evidence type="ECO:0000256" key="1">
    <source>
        <dbReference type="ARBA" id="ARBA00020093"/>
    </source>
</evidence>
<dbReference type="GO" id="GO:0006351">
    <property type="term" value="P:DNA-templated transcription"/>
    <property type="evidence" value="ECO:0007669"/>
    <property type="project" value="InterPro"/>
</dbReference>
<dbReference type="SMART" id="SM00661">
    <property type="entry name" value="RPOL9"/>
    <property type="match status" value="1"/>
</dbReference>
<reference evidence="10" key="1">
    <citation type="journal article" date="2013" name="Genome Announc.">
        <title>Genome sequence of the basidiomycetous yeast Pseudozyma antarctica T-34, a producer of the glycolipid biosurfactants mannosylerythritol lipids.</title>
        <authorList>
            <person name="Morita T."/>
            <person name="Koike H."/>
            <person name="Koyama Y."/>
            <person name="Hagiwara H."/>
            <person name="Ito E."/>
            <person name="Fukuoka T."/>
            <person name="Imura T."/>
            <person name="Machida M."/>
            <person name="Kitamoto D."/>
        </authorList>
    </citation>
    <scope>NUCLEOTIDE SEQUENCE [LARGE SCALE GENOMIC DNA]</scope>
    <source>
        <strain evidence="10">T-34</strain>
    </source>
</reference>
<sequence length="478" mass="53221">MSHILTVAVDAGDRARALVLLASLGGLPTKPERLGAKQADEHRNPPRPRAKKARGGRELGLGLDAQLPPGRNALGKQRENEMLFCPTCANCLIIQLDDQGNNKWSCHTCPYEFPIVRQMTTRLHLKRKEVDDVMGGEESWKNVDSTDAPCPKCENPKAFFMQLQIRSADEPRWRMCVIFWTVSDAHYDLVIASNRDEFLARPTLPASWHAFDLDSEARILSARDASGGGTWLGVTRSGAFATLTNFTEATPELPPGMERFESRGQLVRDWLLSSHPFPQTRQEVEKDIQQYLNNVGDKLQSFPGFNLLVGKVSKQGTVLGYITNRDSQGELAKPQPKIFDPPKIERVRMCRGMSNSILDQPWPKVHTGSQAFDAALARASTAPDQEQLIADLFSVLAFSSNPTQRSELRNSILIPPVQLPTPAGDGDWYATRTSTVILIAKDGRATFVERDIHTLNHNIPTEIPPGQAQRSFTWNLLD</sequence>
<dbReference type="GO" id="GO:0055029">
    <property type="term" value="C:nuclear DNA-directed RNA polymerase complex"/>
    <property type="evidence" value="ECO:0007669"/>
    <property type="project" value="UniProtKB-ARBA"/>
</dbReference>
<dbReference type="Proteomes" id="UP000011976">
    <property type="component" value="Unassembled WGS sequence"/>
</dbReference>
<gene>
    <name evidence="9" type="ORF">PANT_27d00087</name>
</gene>
<evidence type="ECO:0000256" key="4">
    <source>
        <dbReference type="ARBA" id="ARBA00022833"/>
    </source>
</evidence>
<proteinExistence type="predicted"/>
<keyword evidence="2" id="KW-0479">Metal-binding</keyword>
<keyword evidence="3 6" id="KW-0863">Zinc-finger</keyword>
<dbReference type="GO" id="GO:0009306">
    <property type="term" value="P:protein secretion"/>
    <property type="evidence" value="ECO:0007669"/>
    <property type="project" value="TreeGrafter"/>
</dbReference>
<feature type="domain" description="TFIIS-type" evidence="8">
    <location>
        <begin position="146"/>
        <end position="181"/>
    </location>
</feature>
<evidence type="ECO:0000313" key="9">
    <source>
        <dbReference type="EMBL" id="GAC77719.1"/>
    </source>
</evidence>
<dbReference type="Pfam" id="PF02150">
    <property type="entry name" value="Zn_ribbon_RPB9"/>
    <property type="match status" value="1"/>
</dbReference>
<evidence type="ECO:0000256" key="5">
    <source>
        <dbReference type="ARBA" id="ARBA00029985"/>
    </source>
</evidence>
<dbReference type="PANTHER" id="PTHR17985:SF8">
    <property type="entry name" value="TRANSPORT AND GOLGI ORGANIZATION PROTEIN 2 HOMOLOG"/>
    <property type="match status" value="1"/>
</dbReference>
<dbReference type="InterPro" id="IPR034014">
    <property type="entry name" value="Zn_ribbon_RPC11_C"/>
</dbReference>
<feature type="compositionally biased region" description="Basic residues" evidence="7">
    <location>
        <begin position="45"/>
        <end position="54"/>
    </location>
</feature>
<dbReference type="SUPFAM" id="SSF57783">
    <property type="entry name" value="Zinc beta-ribbon"/>
    <property type="match status" value="1"/>
</dbReference>
<evidence type="ECO:0000256" key="3">
    <source>
        <dbReference type="ARBA" id="ARBA00022771"/>
    </source>
</evidence>
<evidence type="ECO:0000256" key="2">
    <source>
        <dbReference type="ARBA" id="ARBA00022723"/>
    </source>
</evidence>
<dbReference type="PROSITE" id="PS51133">
    <property type="entry name" value="ZF_TFIIS_2"/>
    <property type="match status" value="1"/>
</dbReference>
<dbReference type="InterPro" id="IPR008551">
    <property type="entry name" value="TANGO2"/>
</dbReference>
<dbReference type="CDD" id="cd10509">
    <property type="entry name" value="Zn-ribbon_RPC11"/>
    <property type="match status" value="1"/>
</dbReference>
<name>M9M1Y6_PSEA3</name>
<evidence type="ECO:0000256" key="6">
    <source>
        <dbReference type="PROSITE-ProRule" id="PRU00472"/>
    </source>
</evidence>
<dbReference type="PANTHER" id="PTHR17985">
    <property type="entry name" value="SER/THR-RICH PROTEIN T10 IN DGCR REGION"/>
    <property type="match status" value="1"/>
</dbReference>